<dbReference type="Proteomes" id="UP000799755">
    <property type="component" value="Unassembled WGS sequence"/>
</dbReference>
<keyword evidence="2" id="KW-1185">Reference proteome</keyword>
<proteinExistence type="predicted"/>
<comment type="caution">
    <text evidence="1">The sequence shown here is derived from an EMBL/GenBank/DDBJ whole genome shotgun (WGS) entry which is preliminary data.</text>
</comment>
<accession>A0ACB6R6D3</accession>
<dbReference type="EMBL" id="MU003497">
    <property type="protein sequence ID" value="KAF2474731.1"/>
    <property type="molecule type" value="Genomic_DNA"/>
</dbReference>
<evidence type="ECO:0000313" key="2">
    <source>
        <dbReference type="Proteomes" id="UP000799755"/>
    </source>
</evidence>
<organism evidence="1 2">
    <name type="scientific">Lindgomyces ingoldianus</name>
    <dbReference type="NCBI Taxonomy" id="673940"/>
    <lineage>
        <taxon>Eukaryota</taxon>
        <taxon>Fungi</taxon>
        <taxon>Dikarya</taxon>
        <taxon>Ascomycota</taxon>
        <taxon>Pezizomycotina</taxon>
        <taxon>Dothideomycetes</taxon>
        <taxon>Pleosporomycetidae</taxon>
        <taxon>Pleosporales</taxon>
        <taxon>Lindgomycetaceae</taxon>
        <taxon>Lindgomyces</taxon>
    </lineage>
</organism>
<sequence>MRGVLWLCSAPLTPLGSGPLSVSIYPAFRRSSVLPAVTNSKSIKARSLKAGSPIFGKVKTKTKETQDSYTVLGEERGSSAASQGWGTSGTVHPVHPASRQTRDLESLGSAGAAAGRVKNLGVVVKFSAPRSPHTGSRYRKKQLHAHCLAICETACLWPIMSFFQAIFLFVQSVVVMLDAPSNASPLL</sequence>
<name>A0ACB6R6D3_9PLEO</name>
<gene>
    <name evidence="1" type="ORF">BDR25DRAFT_311162</name>
</gene>
<reference evidence="1" key="1">
    <citation type="journal article" date="2020" name="Stud. Mycol.">
        <title>101 Dothideomycetes genomes: a test case for predicting lifestyles and emergence of pathogens.</title>
        <authorList>
            <person name="Haridas S."/>
            <person name="Albert R."/>
            <person name="Binder M."/>
            <person name="Bloem J."/>
            <person name="Labutti K."/>
            <person name="Salamov A."/>
            <person name="Andreopoulos B."/>
            <person name="Baker S."/>
            <person name="Barry K."/>
            <person name="Bills G."/>
            <person name="Bluhm B."/>
            <person name="Cannon C."/>
            <person name="Castanera R."/>
            <person name="Culley D."/>
            <person name="Daum C."/>
            <person name="Ezra D."/>
            <person name="Gonzalez J."/>
            <person name="Henrissat B."/>
            <person name="Kuo A."/>
            <person name="Liang C."/>
            <person name="Lipzen A."/>
            <person name="Lutzoni F."/>
            <person name="Magnuson J."/>
            <person name="Mondo S."/>
            <person name="Nolan M."/>
            <person name="Ohm R."/>
            <person name="Pangilinan J."/>
            <person name="Park H.-J."/>
            <person name="Ramirez L."/>
            <person name="Alfaro M."/>
            <person name="Sun H."/>
            <person name="Tritt A."/>
            <person name="Yoshinaga Y."/>
            <person name="Zwiers L.-H."/>
            <person name="Turgeon B."/>
            <person name="Goodwin S."/>
            <person name="Spatafora J."/>
            <person name="Crous P."/>
            <person name="Grigoriev I."/>
        </authorList>
    </citation>
    <scope>NUCLEOTIDE SEQUENCE</scope>
    <source>
        <strain evidence="1">ATCC 200398</strain>
    </source>
</reference>
<protein>
    <submittedName>
        <fullName evidence="1">Uncharacterized protein</fullName>
    </submittedName>
</protein>
<evidence type="ECO:0000313" key="1">
    <source>
        <dbReference type="EMBL" id="KAF2474731.1"/>
    </source>
</evidence>